<protein>
    <submittedName>
        <fullName evidence="7">ABC transporter permease</fullName>
    </submittedName>
</protein>
<dbReference type="PANTHER" id="PTHR43370">
    <property type="entry name" value="SUGAR ABC TRANSPORTER INTEGRAL MEMBRANE PROTEIN-RELATED"/>
    <property type="match status" value="1"/>
</dbReference>
<feature type="transmembrane region" description="Helical" evidence="6">
    <location>
        <begin position="139"/>
        <end position="158"/>
    </location>
</feature>
<comment type="caution">
    <text evidence="7">The sequence shown here is derived from an EMBL/GenBank/DDBJ whole genome shotgun (WGS) entry which is preliminary data.</text>
</comment>
<evidence type="ECO:0000256" key="6">
    <source>
        <dbReference type="SAM" id="Phobius"/>
    </source>
</evidence>
<evidence type="ECO:0000256" key="1">
    <source>
        <dbReference type="ARBA" id="ARBA00004651"/>
    </source>
</evidence>
<gene>
    <name evidence="7" type="ORF">D0Z08_02960</name>
</gene>
<keyword evidence="2" id="KW-1003">Cell membrane</keyword>
<dbReference type="EMBL" id="QXGH01000009">
    <property type="protein sequence ID" value="RHW28820.1"/>
    <property type="molecule type" value="Genomic_DNA"/>
</dbReference>
<evidence type="ECO:0000256" key="4">
    <source>
        <dbReference type="ARBA" id="ARBA00022989"/>
    </source>
</evidence>
<organism evidence="7 8">
    <name type="scientific">Nocardioides immobilis</name>
    <dbReference type="NCBI Taxonomy" id="2049295"/>
    <lineage>
        <taxon>Bacteria</taxon>
        <taxon>Bacillati</taxon>
        <taxon>Actinomycetota</taxon>
        <taxon>Actinomycetes</taxon>
        <taxon>Propionibacteriales</taxon>
        <taxon>Nocardioidaceae</taxon>
        <taxon>Nocardioides</taxon>
    </lineage>
</organism>
<evidence type="ECO:0000313" key="7">
    <source>
        <dbReference type="EMBL" id="RHW28820.1"/>
    </source>
</evidence>
<name>A0A417Y7U8_9ACTN</name>
<keyword evidence="4 6" id="KW-1133">Transmembrane helix</keyword>
<dbReference type="InterPro" id="IPR001851">
    <property type="entry name" value="ABC_transp_permease"/>
</dbReference>
<dbReference type="GO" id="GO:0022857">
    <property type="term" value="F:transmembrane transporter activity"/>
    <property type="evidence" value="ECO:0007669"/>
    <property type="project" value="InterPro"/>
</dbReference>
<evidence type="ECO:0000256" key="5">
    <source>
        <dbReference type="ARBA" id="ARBA00023136"/>
    </source>
</evidence>
<keyword evidence="3 6" id="KW-0812">Transmembrane</keyword>
<feature type="transmembrane region" description="Helical" evidence="6">
    <location>
        <begin position="401"/>
        <end position="419"/>
    </location>
</feature>
<sequence length="433" mass="45727">MSATTTEAKRPAEPTSRFRVTGTARVLLIVAAVLVSLSAVRVLTGANQIDSPGSLRAALTATCPILLAALGGLWAERAGVVNIGLEGQMLLGTWGAAYFTYWYDPYVGLLGGILFGVVGGLVHAVATVTFGVDHIVSGVALNIIALGLTTFLAEAFFADLNSEHGRGGPQQLTGLDKPASFTVPGISDAANDLADKQWFVVSDLASFVAVVTTNISVVTIGVFVLLLATAYILWRTRFGLRLRSCGENPQAAESLGVGVLLHKYVAVLISGGFAGLGGAYLALVSSPGFNTNQTNGRGYIGLAAMIFGNWRPGGVLVGSGMFGYTDSLRLRDPDTIHALLLFVAFWLLVLGAWRVFKASRTTTALGRRSLFGQVGLLVAGIVFLLWYLLTDSVPRDLTSMTPYLATLLILAFAAQRLRMPKADGQIYRKGSVG</sequence>
<feature type="transmembrane region" description="Helical" evidence="6">
    <location>
        <begin position="55"/>
        <end position="75"/>
    </location>
</feature>
<dbReference type="OrthoDB" id="9792579at2"/>
<feature type="transmembrane region" description="Helical" evidence="6">
    <location>
        <begin position="264"/>
        <end position="283"/>
    </location>
</feature>
<evidence type="ECO:0000256" key="3">
    <source>
        <dbReference type="ARBA" id="ARBA00022692"/>
    </source>
</evidence>
<dbReference type="PANTHER" id="PTHR43370:SF1">
    <property type="entry name" value="GUANOSINE ABC TRANSPORTER PERMEASE PROTEIN NUPQ"/>
    <property type="match status" value="1"/>
</dbReference>
<feature type="transmembrane region" description="Helical" evidence="6">
    <location>
        <begin position="87"/>
        <end position="103"/>
    </location>
</feature>
<dbReference type="GO" id="GO:0005886">
    <property type="term" value="C:plasma membrane"/>
    <property type="evidence" value="ECO:0007669"/>
    <property type="project" value="UniProtKB-SubCell"/>
</dbReference>
<feature type="transmembrane region" description="Helical" evidence="6">
    <location>
        <begin position="204"/>
        <end position="234"/>
    </location>
</feature>
<dbReference type="CDD" id="cd06580">
    <property type="entry name" value="TM_PBP1_transp_TpRbsC_like"/>
    <property type="match status" value="1"/>
</dbReference>
<proteinExistence type="predicted"/>
<feature type="transmembrane region" description="Helical" evidence="6">
    <location>
        <begin position="368"/>
        <end position="389"/>
    </location>
</feature>
<dbReference type="RefSeq" id="WP_118922432.1">
    <property type="nucleotide sequence ID" value="NZ_QXGH01000009.1"/>
</dbReference>
<dbReference type="Pfam" id="PF02653">
    <property type="entry name" value="BPD_transp_2"/>
    <property type="match status" value="1"/>
</dbReference>
<keyword evidence="5 6" id="KW-0472">Membrane</keyword>
<evidence type="ECO:0000313" key="8">
    <source>
        <dbReference type="Proteomes" id="UP000283644"/>
    </source>
</evidence>
<evidence type="ECO:0000256" key="2">
    <source>
        <dbReference type="ARBA" id="ARBA00022475"/>
    </source>
</evidence>
<comment type="subcellular location">
    <subcellularLocation>
        <location evidence="1">Cell membrane</location>
        <topology evidence="1">Multi-pass membrane protein</topology>
    </subcellularLocation>
</comment>
<keyword evidence="8" id="KW-1185">Reference proteome</keyword>
<dbReference type="AlphaFoldDB" id="A0A417Y7U8"/>
<accession>A0A417Y7U8</accession>
<feature type="transmembrane region" description="Helical" evidence="6">
    <location>
        <begin position="336"/>
        <end position="356"/>
    </location>
</feature>
<feature type="transmembrane region" description="Helical" evidence="6">
    <location>
        <begin position="109"/>
        <end position="132"/>
    </location>
</feature>
<reference evidence="7 8" key="1">
    <citation type="submission" date="2018-09" db="EMBL/GenBank/DDBJ databases">
        <title>Genome sequencing of Nocardioides immobilis CCTCC AB 2017083 for comparison to Nocardioides silvaticus.</title>
        <authorList>
            <person name="Li C."/>
            <person name="Wang G."/>
        </authorList>
    </citation>
    <scope>NUCLEOTIDE SEQUENCE [LARGE SCALE GENOMIC DNA]</scope>
    <source>
        <strain evidence="7 8">CCTCC AB 2017083</strain>
    </source>
</reference>
<feature type="transmembrane region" description="Helical" evidence="6">
    <location>
        <begin position="26"/>
        <end position="43"/>
    </location>
</feature>
<dbReference type="Proteomes" id="UP000283644">
    <property type="component" value="Unassembled WGS sequence"/>
</dbReference>